<reference evidence="4" key="1">
    <citation type="submission" date="2016-06" db="UniProtKB">
        <authorList>
            <consortium name="WormBaseParasite"/>
        </authorList>
    </citation>
    <scope>IDENTIFICATION</scope>
</reference>
<organism evidence="4">
    <name type="scientific">Onchocerca flexuosa</name>
    <dbReference type="NCBI Taxonomy" id="387005"/>
    <lineage>
        <taxon>Eukaryota</taxon>
        <taxon>Metazoa</taxon>
        <taxon>Ecdysozoa</taxon>
        <taxon>Nematoda</taxon>
        <taxon>Chromadorea</taxon>
        <taxon>Rhabditida</taxon>
        <taxon>Spirurina</taxon>
        <taxon>Spiruromorpha</taxon>
        <taxon>Filarioidea</taxon>
        <taxon>Onchocercidae</taxon>
        <taxon>Onchocerca</taxon>
    </lineage>
</organism>
<dbReference type="STRING" id="387005.A0A183HF30"/>
<dbReference type="AlphaFoldDB" id="A0A183HF30"/>
<protein>
    <submittedName>
        <fullName evidence="2 4">Uncharacterized protein</fullName>
    </submittedName>
</protein>
<feature type="compositionally biased region" description="Polar residues" evidence="1">
    <location>
        <begin position="114"/>
        <end position="126"/>
    </location>
</feature>
<name>A0A183HF30_9BILA</name>
<dbReference type="Proteomes" id="UP000267606">
    <property type="component" value="Unassembled WGS sequence"/>
</dbReference>
<gene>
    <name evidence="2" type="ORF">OFLC_LOCUS6093</name>
</gene>
<evidence type="ECO:0000313" key="4">
    <source>
        <dbReference type="WBParaSite" id="OFLC_0000609101-mRNA-1"/>
    </source>
</evidence>
<feature type="region of interest" description="Disordered" evidence="1">
    <location>
        <begin position="85"/>
        <end position="143"/>
    </location>
</feature>
<proteinExistence type="predicted"/>
<sequence>MIKNIFNFTTDTGLEAILAYKRKANIMNKTTTEFVRNFTARTAVLENVSSPSMTETNTLLATKGPSPPTTEIINEDTLTMNDTSFPIENTNENTLTTKDTSSPTTENAYEDTLMTRNTSSTDNTYESTLTTKDTSSPTTENTYESKNTREFFFTVMVENSNVSETKKKIPTIFLYNFNISNISVMIDSLREINLKNDSSSSN</sequence>
<dbReference type="WBParaSite" id="OFLC_0000609101-mRNA-1">
    <property type="protein sequence ID" value="OFLC_0000609101-mRNA-1"/>
    <property type="gene ID" value="OFLC_0000609101"/>
</dbReference>
<evidence type="ECO:0000256" key="1">
    <source>
        <dbReference type="SAM" id="MobiDB-lite"/>
    </source>
</evidence>
<keyword evidence="3" id="KW-1185">Reference proteome</keyword>
<dbReference type="EMBL" id="UZAJ01005601">
    <property type="protein sequence ID" value="VDO45376.1"/>
    <property type="molecule type" value="Genomic_DNA"/>
</dbReference>
<evidence type="ECO:0000313" key="2">
    <source>
        <dbReference type="EMBL" id="VDO45376.1"/>
    </source>
</evidence>
<reference evidence="2 3" key="2">
    <citation type="submission" date="2018-11" db="EMBL/GenBank/DDBJ databases">
        <authorList>
            <consortium name="Pathogen Informatics"/>
        </authorList>
    </citation>
    <scope>NUCLEOTIDE SEQUENCE [LARGE SCALE GENOMIC DNA]</scope>
</reference>
<accession>A0A183HF30</accession>
<evidence type="ECO:0000313" key="3">
    <source>
        <dbReference type="Proteomes" id="UP000267606"/>
    </source>
</evidence>
<feature type="compositionally biased region" description="Low complexity" evidence="1">
    <location>
        <begin position="127"/>
        <end position="142"/>
    </location>
</feature>
<feature type="compositionally biased region" description="Low complexity" evidence="1">
    <location>
        <begin position="94"/>
        <end position="105"/>
    </location>
</feature>